<feature type="domain" description="SAF" evidence="1">
    <location>
        <begin position="361"/>
        <end position="426"/>
    </location>
</feature>
<dbReference type="SMART" id="SM00858">
    <property type="entry name" value="SAF"/>
    <property type="match status" value="1"/>
</dbReference>
<dbReference type="Gene3D" id="3.40.50.720">
    <property type="entry name" value="NAD(P)-binding Rossmann-like Domain"/>
    <property type="match status" value="1"/>
</dbReference>
<gene>
    <name evidence="2" type="ORF">A6A05_10460</name>
</gene>
<dbReference type="InterPro" id="IPR048423">
    <property type="entry name" value="DRL_cat"/>
</dbReference>
<evidence type="ECO:0000259" key="1">
    <source>
        <dbReference type="SMART" id="SM00858"/>
    </source>
</evidence>
<dbReference type="CDD" id="cd11616">
    <property type="entry name" value="SAF_DH_OX_like"/>
    <property type="match status" value="1"/>
</dbReference>
<comment type="caution">
    <text evidence="2">The sequence shown here is derived from an EMBL/GenBank/DDBJ whole genome shotgun (WGS) entry which is preliminary data.</text>
</comment>
<accession>A0A178MSR4</accession>
<dbReference type="RefSeq" id="WP_068499136.1">
    <property type="nucleotide sequence ID" value="NZ_LWQU01000128.1"/>
</dbReference>
<dbReference type="Pfam" id="PF01408">
    <property type="entry name" value="GFO_IDH_MocA"/>
    <property type="match status" value="1"/>
</dbReference>
<dbReference type="Pfam" id="PF21135">
    <property type="entry name" value="DRL_cat"/>
    <property type="match status" value="1"/>
</dbReference>
<dbReference type="SUPFAM" id="SSF51735">
    <property type="entry name" value="NAD(P)-binding Rossmann-fold domains"/>
    <property type="match status" value="1"/>
</dbReference>
<dbReference type="EMBL" id="LWQU01000128">
    <property type="protein sequence ID" value="OAN52791.1"/>
    <property type="molecule type" value="Genomic_DNA"/>
</dbReference>
<keyword evidence="2" id="KW-0966">Cell projection</keyword>
<protein>
    <submittedName>
        <fullName evidence="2">Flagellar biosynthesis protein FlgA</fullName>
    </submittedName>
</protein>
<dbReference type="AlphaFoldDB" id="A0A178MSR4"/>
<evidence type="ECO:0000313" key="3">
    <source>
        <dbReference type="Proteomes" id="UP000078543"/>
    </source>
</evidence>
<dbReference type="Pfam" id="PF08666">
    <property type="entry name" value="SAF"/>
    <property type="match status" value="1"/>
</dbReference>
<proteinExistence type="predicted"/>
<dbReference type="InterPro" id="IPR036291">
    <property type="entry name" value="NAD(P)-bd_dom_sf"/>
</dbReference>
<reference evidence="2 3" key="1">
    <citation type="submission" date="2016-04" db="EMBL/GenBank/DDBJ databases">
        <title>Draft genome sequence of freshwater magnetotactic bacteria Magnetospirillum marisnigri SP-1 and Magnetospirillum moscoviense BB-1.</title>
        <authorList>
            <person name="Koziaeva V."/>
            <person name="Dziuba M.V."/>
            <person name="Ivanov T.M."/>
            <person name="Kuznetsov B."/>
            <person name="Grouzdev D.S."/>
        </authorList>
    </citation>
    <scope>NUCLEOTIDE SEQUENCE [LARGE SCALE GENOMIC DNA]</scope>
    <source>
        <strain evidence="2 3">BB-1</strain>
    </source>
</reference>
<keyword evidence="2" id="KW-0969">Cilium</keyword>
<dbReference type="InterPro" id="IPR000683">
    <property type="entry name" value="Gfo/Idh/MocA-like_OxRdtase_N"/>
</dbReference>
<sequence>MSLSALLAARAADGNPIRVGLIGAGRFATQFLAQARHIPGLHVAAVADTESERAHTALALTLWPPTKVVARSLADAIANGSTWVTHQPLALTDQPGLEVIVEASGSAALGIRHAQAAIAAGIHVVMANVDCDALAGPLLARQAADRGVIYSLAYGDQPALVCELVDWARACGFEIAAAGKGTKWLPGYQATTPDTVWSHVGITAEKARAAGMEAKVYTAHVDGTRSALEMAAVANATGLTPPGGGLTFPPCGHHDLARVMKPSWDGGRLERLGQIEVVSSEERDGRHVVGDLRWGVWLTFCTSSDYATGCFADYGLTTDDSGRYSARWRSHRLVGMELAVSVINAVVRSEHTGCPQGFSADVVAVAKRDLAATEILDGAGGFTVWGRLLPAMDALAQRAVPIGLTEGAVMRRPLAAGQVVTWEDVLVADNELLDLRRRMEAQFAG</sequence>
<dbReference type="InterPro" id="IPR013974">
    <property type="entry name" value="SAF"/>
</dbReference>
<dbReference type="GO" id="GO:0000166">
    <property type="term" value="F:nucleotide binding"/>
    <property type="evidence" value="ECO:0007669"/>
    <property type="project" value="InterPro"/>
</dbReference>
<dbReference type="PANTHER" id="PTHR37850">
    <property type="entry name" value="STRU PROTEIN"/>
    <property type="match status" value="1"/>
</dbReference>
<dbReference type="STRING" id="1437059.A6A05_10460"/>
<evidence type="ECO:0000313" key="2">
    <source>
        <dbReference type="EMBL" id="OAN52791.1"/>
    </source>
</evidence>
<dbReference type="Proteomes" id="UP000078543">
    <property type="component" value="Unassembled WGS sequence"/>
</dbReference>
<dbReference type="OrthoDB" id="9777844at2"/>
<keyword evidence="3" id="KW-1185">Reference proteome</keyword>
<dbReference type="PANTHER" id="PTHR37850:SF3">
    <property type="entry name" value="BLR7815 PROTEIN"/>
    <property type="match status" value="1"/>
</dbReference>
<name>A0A178MSR4_9PROT</name>
<organism evidence="2 3">
    <name type="scientific">Magnetospirillum moscoviense</name>
    <dbReference type="NCBI Taxonomy" id="1437059"/>
    <lineage>
        <taxon>Bacteria</taxon>
        <taxon>Pseudomonadati</taxon>
        <taxon>Pseudomonadota</taxon>
        <taxon>Alphaproteobacteria</taxon>
        <taxon>Rhodospirillales</taxon>
        <taxon>Rhodospirillaceae</taxon>
        <taxon>Magnetospirillum</taxon>
    </lineage>
</organism>
<keyword evidence="2" id="KW-0282">Flagellum</keyword>